<name>A0A291P6I5_9GAMM</name>
<keyword evidence="3" id="KW-0804">Transcription</keyword>
<proteinExistence type="predicted"/>
<keyword evidence="2 4" id="KW-0238">DNA-binding</keyword>
<sequence length="195" mass="21778">MPRDDPDTRAALIRSGVEVLTEQGFTASGIDGILRRVGVPKGSFYYYFDSKEAFGHAVMAHYAAYFAAKLDRHLLDASRPPLQRLEAFVDDARAGMARHDFRRGCLVGNLGQEVGGLPESYRRRLRETLADWQRRVAVCLREAQSGGELAEAADCERLAEAFWIGWEGAVMRARLEGDARPLDTFLATYLEGLPR</sequence>
<dbReference type="Proteomes" id="UP000219993">
    <property type="component" value="Chromosome"/>
</dbReference>
<evidence type="ECO:0000313" key="6">
    <source>
        <dbReference type="EMBL" id="ATJ82523.1"/>
    </source>
</evidence>
<reference evidence="6 7" key="1">
    <citation type="journal article" date="2017" name="Sci. Rep.">
        <title>Revealing the Saline Adaptation Strategies of the Halophilic Bacterium Halomonas beimenensis through High-throughput Omics and Transposon Mutagenesis Approaches.</title>
        <authorList>
            <person name="Chen Y.H."/>
            <person name="Lin S.S."/>
            <person name="Shyu Y.T."/>
        </authorList>
    </citation>
    <scope>NUCLEOTIDE SEQUENCE [LARGE SCALE GENOMIC DNA]</scope>
    <source>
        <strain evidence="6 7">NTU-111</strain>
    </source>
</reference>
<evidence type="ECO:0000256" key="4">
    <source>
        <dbReference type="PROSITE-ProRule" id="PRU00335"/>
    </source>
</evidence>
<dbReference type="Gene3D" id="1.10.357.10">
    <property type="entry name" value="Tetracycline Repressor, domain 2"/>
    <property type="match status" value="1"/>
</dbReference>
<dbReference type="SUPFAM" id="SSF46689">
    <property type="entry name" value="Homeodomain-like"/>
    <property type="match status" value="1"/>
</dbReference>
<dbReference type="PANTHER" id="PTHR47506">
    <property type="entry name" value="TRANSCRIPTIONAL REGULATORY PROTEIN"/>
    <property type="match status" value="1"/>
</dbReference>
<evidence type="ECO:0000256" key="3">
    <source>
        <dbReference type="ARBA" id="ARBA00023163"/>
    </source>
</evidence>
<dbReference type="PRINTS" id="PR00455">
    <property type="entry name" value="HTHTETR"/>
</dbReference>
<organism evidence="6 7">
    <name type="scientific">Halomonas beimenensis</name>
    <dbReference type="NCBI Taxonomy" id="475662"/>
    <lineage>
        <taxon>Bacteria</taxon>
        <taxon>Pseudomonadati</taxon>
        <taxon>Pseudomonadota</taxon>
        <taxon>Gammaproteobacteria</taxon>
        <taxon>Oceanospirillales</taxon>
        <taxon>Halomonadaceae</taxon>
        <taxon>Halomonas</taxon>
    </lineage>
</organism>
<evidence type="ECO:0000256" key="2">
    <source>
        <dbReference type="ARBA" id="ARBA00023125"/>
    </source>
</evidence>
<accession>A0A291P6I5</accession>
<gene>
    <name evidence="6" type="primary">nemR</name>
    <name evidence="6" type="ORF">BEI_1536</name>
</gene>
<dbReference type="InterPro" id="IPR009057">
    <property type="entry name" value="Homeodomain-like_sf"/>
</dbReference>
<feature type="domain" description="HTH tetR-type" evidence="5">
    <location>
        <begin position="6"/>
        <end position="66"/>
    </location>
</feature>
<keyword evidence="1" id="KW-0805">Transcription regulation</keyword>
<dbReference type="AlphaFoldDB" id="A0A291P6I5"/>
<protein>
    <submittedName>
        <fullName evidence="6">Transcriptional regulator, AcrR family</fullName>
    </submittedName>
</protein>
<dbReference type="Pfam" id="PF16925">
    <property type="entry name" value="TetR_C_13"/>
    <property type="match status" value="1"/>
</dbReference>
<dbReference type="PANTHER" id="PTHR47506:SF6">
    <property type="entry name" value="HTH-TYPE TRANSCRIPTIONAL REPRESSOR NEMR"/>
    <property type="match status" value="1"/>
</dbReference>
<dbReference type="GO" id="GO:0003677">
    <property type="term" value="F:DNA binding"/>
    <property type="evidence" value="ECO:0007669"/>
    <property type="project" value="UniProtKB-UniRule"/>
</dbReference>
<keyword evidence="7" id="KW-1185">Reference proteome</keyword>
<dbReference type="InterPro" id="IPR001647">
    <property type="entry name" value="HTH_TetR"/>
</dbReference>
<dbReference type="InterPro" id="IPR036271">
    <property type="entry name" value="Tet_transcr_reg_TetR-rel_C_sf"/>
</dbReference>
<evidence type="ECO:0000256" key="1">
    <source>
        <dbReference type="ARBA" id="ARBA00023015"/>
    </source>
</evidence>
<dbReference type="KEGG" id="hbe:BEI_1536"/>
<feature type="DNA-binding region" description="H-T-H motif" evidence="4">
    <location>
        <begin position="29"/>
        <end position="48"/>
    </location>
</feature>
<dbReference type="SUPFAM" id="SSF48498">
    <property type="entry name" value="Tetracyclin repressor-like, C-terminal domain"/>
    <property type="match status" value="1"/>
</dbReference>
<dbReference type="InterPro" id="IPR011075">
    <property type="entry name" value="TetR_C"/>
</dbReference>
<dbReference type="Pfam" id="PF00440">
    <property type="entry name" value="TetR_N"/>
    <property type="match status" value="1"/>
</dbReference>
<evidence type="ECO:0000259" key="5">
    <source>
        <dbReference type="PROSITE" id="PS50977"/>
    </source>
</evidence>
<dbReference type="RefSeq" id="WP_227644639.1">
    <property type="nucleotide sequence ID" value="NZ_BAAADT010000026.1"/>
</dbReference>
<dbReference type="PROSITE" id="PS50977">
    <property type="entry name" value="HTH_TETR_2"/>
    <property type="match status" value="1"/>
</dbReference>
<dbReference type="EMBL" id="CP021435">
    <property type="protein sequence ID" value="ATJ82523.1"/>
    <property type="molecule type" value="Genomic_DNA"/>
</dbReference>
<evidence type="ECO:0000313" key="7">
    <source>
        <dbReference type="Proteomes" id="UP000219993"/>
    </source>
</evidence>